<evidence type="ECO:0000256" key="1">
    <source>
        <dbReference type="ARBA" id="ARBA00022679"/>
    </source>
</evidence>
<name>A0A399EUM0_9DEIN</name>
<organism evidence="4 5">
    <name type="scientific">Meiothermus luteus</name>
    <dbReference type="NCBI Taxonomy" id="2026184"/>
    <lineage>
        <taxon>Bacteria</taxon>
        <taxon>Thermotogati</taxon>
        <taxon>Deinococcota</taxon>
        <taxon>Deinococci</taxon>
        <taxon>Thermales</taxon>
        <taxon>Thermaceae</taxon>
        <taxon>Meiothermus</taxon>
    </lineage>
</organism>
<dbReference type="AlphaFoldDB" id="A0A399EUM0"/>
<dbReference type="PANTHER" id="PTHR10434:SF11">
    <property type="entry name" value="1-ACYL-SN-GLYCEROL-3-PHOSPHATE ACYLTRANSFERASE"/>
    <property type="match status" value="1"/>
</dbReference>
<dbReference type="EMBL" id="QWKZ01000023">
    <property type="protein sequence ID" value="RIH87303.1"/>
    <property type="molecule type" value="Genomic_DNA"/>
</dbReference>
<proteinExistence type="predicted"/>
<reference evidence="4 5" key="1">
    <citation type="submission" date="2018-08" db="EMBL/GenBank/DDBJ databases">
        <title>Meiothermus luteus KCTC 52599 genome sequencing project.</title>
        <authorList>
            <person name="Da Costa M.S."/>
            <person name="Albuquerque L."/>
            <person name="Raposo P."/>
            <person name="Froufe H.J.C."/>
            <person name="Barroso C.S."/>
            <person name="Egas C."/>
        </authorList>
    </citation>
    <scope>NUCLEOTIDE SEQUENCE [LARGE SCALE GENOMIC DNA]</scope>
    <source>
        <strain evidence="4 5">KCTC 52599</strain>
    </source>
</reference>
<dbReference type="CDD" id="cd07989">
    <property type="entry name" value="LPLAT_AGPAT-like"/>
    <property type="match status" value="1"/>
</dbReference>
<dbReference type="SMART" id="SM00563">
    <property type="entry name" value="PlsC"/>
    <property type="match status" value="1"/>
</dbReference>
<dbReference type="Pfam" id="PF01553">
    <property type="entry name" value="Acyltransferase"/>
    <property type="match status" value="1"/>
</dbReference>
<evidence type="ECO:0000313" key="5">
    <source>
        <dbReference type="Proteomes" id="UP000265800"/>
    </source>
</evidence>
<keyword evidence="1 4" id="KW-0808">Transferase</keyword>
<dbReference type="PANTHER" id="PTHR10434">
    <property type="entry name" value="1-ACYL-SN-GLYCEROL-3-PHOSPHATE ACYLTRANSFERASE"/>
    <property type="match status" value="1"/>
</dbReference>
<dbReference type="Proteomes" id="UP000265800">
    <property type="component" value="Unassembled WGS sequence"/>
</dbReference>
<sequence>MYAYGLSVYRVCKVLATFLLKVLFGFRVEGAEKIPKEGPVILASNHMSFLDPVVMGVACPRVVSYMSRDDLFRYPILRWLLPRLYVIPVARGAGDLAAIKAAIRTLQNGMVFGIFPEGRRSRTGYIEPFKTGTAAIALRTGAPIVPAAIIGSDKAWPVGKGPRLRRPIRVVFGDPIAVSPGKTDHQSLEALTQQLEAAVTALLPPEYHRKPTI</sequence>
<protein>
    <submittedName>
        <fullName evidence="4">1-acyl-sn-glycerol-3-phosphate acyltransferase</fullName>
        <ecNumber evidence="4">2.3.1.-</ecNumber>
    </submittedName>
</protein>
<dbReference type="EC" id="2.3.1.-" evidence="4"/>
<dbReference type="InterPro" id="IPR002123">
    <property type="entry name" value="Plipid/glycerol_acylTrfase"/>
</dbReference>
<comment type="caution">
    <text evidence="4">The sequence shown here is derived from an EMBL/GenBank/DDBJ whole genome shotgun (WGS) entry which is preliminary data.</text>
</comment>
<feature type="domain" description="Phospholipid/glycerol acyltransferase" evidence="3">
    <location>
        <begin position="40"/>
        <end position="152"/>
    </location>
</feature>
<dbReference type="GO" id="GO:0006654">
    <property type="term" value="P:phosphatidic acid biosynthetic process"/>
    <property type="evidence" value="ECO:0007669"/>
    <property type="project" value="TreeGrafter"/>
</dbReference>
<evidence type="ECO:0000259" key="3">
    <source>
        <dbReference type="SMART" id="SM00563"/>
    </source>
</evidence>
<dbReference type="OrthoDB" id="9803035at2"/>
<dbReference type="GO" id="GO:0003841">
    <property type="term" value="F:1-acylglycerol-3-phosphate O-acyltransferase activity"/>
    <property type="evidence" value="ECO:0007669"/>
    <property type="project" value="TreeGrafter"/>
</dbReference>
<gene>
    <name evidence="4" type="primary">plsC</name>
    <name evidence="4" type="ORF">Mlute_00986</name>
</gene>
<dbReference type="RefSeq" id="WP_119359652.1">
    <property type="nucleotide sequence ID" value="NZ_QWKZ01000023.1"/>
</dbReference>
<keyword evidence="5" id="KW-1185">Reference proteome</keyword>
<dbReference type="SUPFAM" id="SSF69593">
    <property type="entry name" value="Glycerol-3-phosphate (1)-acyltransferase"/>
    <property type="match status" value="1"/>
</dbReference>
<keyword evidence="2 4" id="KW-0012">Acyltransferase</keyword>
<accession>A0A399EUM0</accession>
<evidence type="ECO:0000313" key="4">
    <source>
        <dbReference type="EMBL" id="RIH87303.1"/>
    </source>
</evidence>
<evidence type="ECO:0000256" key="2">
    <source>
        <dbReference type="ARBA" id="ARBA00023315"/>
    </source>
</evidence>